<feature type="transmembrane region" description="Helical" evidence="7">
    <location>
        <begin position="242"/>
        <end position="263"/>
    </location>
</feature>
<dbReference type="RefSeq" id="WP_132114765.1">
    <property type="nucleotide sequence ID" value="NZ_SLWS01000002.1"/>
</dbReference>
<dbReference type="Gene3D" id="1.10.3720.10">
    <property type="entry name" value="MetI-like"/>
    <property type="match status" value="1"/>
</dbReference>
<keyword evidence="2 7" id="KW-0813">Transport</keyword>
<keyword evidence="3" id="KW-1003">Cell membrane</keyword>
<feature type="transmembrane region" description="Helical" evidence="7">
    <location>
        <begin position="78"/>
        <end position="106"/>
    </location>
</feature>
<dbReference type="InterPro" id="IPR035906">
    <property type="entry name" value="MetI-like_sf"/>
</dbReference>
<dbReference type="AlphaFoldDB" id="A0A4V2S875"/>
<keyword evidence="10" id="KW-1185">Reference proteome</keyword>
<dbReference type="Pfam" id="PF00528">
    <property type="entry name" value="BPD_transp_1"/>
    <property type="match status" value="1"/>
</dbReference>
<organism evidence="9 10">
    <name type="scientific">Actinocrispum wychmicini</name>
    <dbReference type="NCBI Taxonomy" id="1213861"/>
    <lineage>
        <taxon>Bacteria</taxon>
        <taxon>Bacillati</taxon>
        <taxon>Actinomycetota</taxon>
        <taxon>Actinomycetes</taxon>
        <taxon>Pseudonocardiales</taxon>
        <taxon>Pseudonocardiaceae</taxon>
        <taxon>Actinocrispum</taxon>
    </lineage>
</organism>
<accession>A0A4V2S875</accession>
<evidence type="ECO:0000256" key="5">
    <source>
        <dbReference type="ARBA" id="ARBA00022989"/>
    </source>
</evidence>
<keyword evidence="6 7" id="KW-0472">Membrane</keyword>
<comment type="caution">
    <text evidence="9">The sequence shown here is derived from an EMBL/GenBank/DDBJ whole genome shotgun (WGS) entry which is preliminary data.</text>
</comment>
<evidence type="ECO:0000256" key="6">
    <source>
        <dbReference type="ARBA" id="ARBA00023136"/>
    </source>
</evidence>
<sequence length="276" mass="29057">MSALATTRRGAARRVGEQAAANAFTSVRRGVVGAVVLTLVFEGFARLELIDPQLLPPATVILPKALTLLVDPAFLTEVWATLSALLLGMLIAAVIAVPLGIVLGSYRPVATAFTPVIDALRSVPGIAIIPLIVLVLGQGLEMKITIVVFVTLWPLLFNTMYGVQGVDRVAVETARSFHVPTLMMWRRVVLPSALPLMLTGIRLALSTGLTVAIAAEIAVGTSDGIGYFILRASYAGFNADTVFAAVVLAGLLGYLLNVLTTAASARLVAWDRRGAS</sequence>
<dbReference type="PANTHER" id="PTHR30151">
    <property type="entry name" value="ALKANE SULFONATE ABC TRANSPORTER-RELATED, MEMBRANE SUBUNIT"/>
    <property type="match status" value="1"/>
</dbReference>
<comment type="subcellular location">
    <subcellularLocation>
        <location evidence="1 7">Cell membrane</location>
        <topology evidence="1 7">Multi-pass membrane protein</topology>
    </subcellularLocation>
</comment>
<reference evidence="9 10" key="1">
    <citation type="submission" date="2019-03" db="EMBL/GenBank/DDBJ databases">
        <title>Genomic Encyclopedia of Type Strains, Phase IV (KMG-IV): sequencing the most valuable type-strain genomes for metagenomic binning, comparative biology and taxonomic classification.</title>
        <authorList>
            <person name="Goeker M."/>
        </authorList>
    </citation>
    <scope>NUCLEOTIDE SEQUENCE [LARGE SCALE GENOMIC DNA]</scope>
    <source>
        <strain evidence="9 10">DSM 45934</strain>
    </source>
</reference>
<evidence type="ECO:0000313" key="10">
    <source>
        <dbReference type="Proteomes" id="UP000295680"/>
    </source>
</evidence>
<name>A0A4V2S875_9PSEU</name>
<evidence type="ECO:0000256" key="2">
    <source>
        <dbReference type="ARBA" id="ARBA00022448"/>
    </source>
</evidence>
<evidence type="ECO:0000256" key="3">
    <source>
        <dbReference type="ARBA" id="ARBA00022475"/>
    </source>
</evidence>
<evidence type="ECO:0000256" key="1">
    <source>
        <dbReference type="ARBA" id="ARBA00004651"/>
    </source>
</evidence>
<dbReference type="InterPro" id="IPR000515">
    <property type="entry name" value="MetI-like"/>
</dbReference>
<dbReference type="PANTHER" id="PTHR30151:SF0">
    <property type="entry name" value="ABC TRANSPORTER PERMEASE PROTEIN MJ0413-RELATED"/>
    <property type="match status" value="1"/>
</dbReference>
<evidence type="ECO:0000256" key="4">
    <source>
        <dbReference type="ARBA" id="ARBA00022692"/>
    </source>
</evidence>
<dbReference type="PROSITE" id="PS50928">
    <property type="entry name" value="ABC_TM1"/>
    <property type="match status" value="1"/>
</dbReference>
<dbReference type="SUPFAM" id="SSF161098">
    <property type="entry name" value="MetI-like"/>
    <property type="match status" value="1"/>
</dbReference>
<feature type="transmembrane region" description="Helical" evidence="7">
    <location>
        <begin position="211"/>
        <end position="230"/>
    </location>
</feature>
<evidence type="ECO:0000313" key="9">
    <source>
        <dbReference type="EMBL" id="TCO62760.1"/>
    </source>
</evidence>
<protein>
    <submittedName>
        <fullName evidence="9">NitT/TauT family transport system permease protein</fullName>
    </submittedName>
</protein>
<keyword evidence="4 7" id="KW-0812">Transmembrane</keyword>
<evidence type="ECO:0000259" key="8">
    <source>
        <dbReference type="PROSITE" id="PS50928"/>
    </source>
</evidence>
<dbReference type="CDD" id="cd06261">
    <property type="entry name" value="TM_PBP2"/>
    <property type="match status" value="1"/>
</dbReference>
<keyword evidence="5 7" id="KW-1133">Transmembrane helix</keyword>
<feature type="transmembrane region" description="Helical" evidence="7">
    <location>
        <begin position="144"/>
        <end position="163"/>
    </location>
</feature>
<dbReference type="OrthoDB" id="5458199at2"/>
<comment type="similarity">
    <text evidence="7">Belongs to the binding-protein-dependent transport system permease family.</text>
</comment>
<dbReference type="EMBL" id="SLWS01000002">
    <property type="protein sequence ID" value="TCO62760.1"/>
    <property type="molecule type" value="Genomic_DNA"/>
</dbReference>
<feature type="transmembrane region" description="Helical" evidence="7">
    <location>
        <begin position="118"/>
        <end position="138"/>
    </location>
</feature>
<dbReference type="Proteomes" id="UP000295680">
    <property type="component" value="Unassembled WGS sequence"/>
</dbReference>
<evidence type="ECO:0000256" key="7">
    <source>
        <dbReference type="RuleBase" id="RU363032"/>
    </source>
</evidence>
<proteinExistence type="inferred from homology"/>
<gene>
    <name evidence="9" type="ORF">EV192_102899</name>
</gene>
<feature type="domain" description="ABC transmembrane type-1" evidence="8">
    <location>
        <begin position="78"/>
        <end position="260"/>
    </location>
</feature>
<dbReference type="GO" id="GO:0005886">
    <property type="term" value="C:plasma membrane"/>
    <property type="evidence" value="ECO:0007669"/>
    <property type="project" value="UniProtKB-SubCell"/>
</dbReference>
<dbReference type="GO" id="GO:0055085">
    <property type="term" value="P:transmembrane transport"/>
    <property type="evidence" value="ECO:0007669"/>
    <property type="project" value="InterPro"/>
</dbReference>